<evidence type="ECO:0000313" key="2">
    <source>
        <dbReference type="Proteomes" id="UP001221757"/>
    </source>
</evidence>
<dbReference type="EMBL" id="JARKIE010000020">
    <property type="protein sequence ID" value="KAJ7700369.1"/>
    <property type="molecule type" value="Genomic_DNA"/>
</dbReference>
<organism evidence="1 2">
    <name type="scientific">Mycena rosella</name>
    <name type="common">Pink bonnet</name>
    <name type="synonym">Agaricus rosellus</name>
    <dbReference type="NCBI Taxonomy" id="1033263"/>
    <lineage>
        <taxon>Eukaryota</taxon>
        <taxon>Fungi</taxon>
        <taxon>Dikarya</taxon>
        <taxon>Basidiomycota</taxon>
        <taxon>Agaricomycotina</taxon>
        <taxon>Agaricomycetes</taxon>
        <taxon>Agaricomycetidae</taxon>
        <taxon>Agaricales</taxon>
        <taxon>Marasmiineae</taxon>
        <taxon>Mycenaceae</taxon>
        <taxon>Mycena</taxon>
    </lineage>
</organism>
<dbReference type="AlphaFoldDB" id="A0AAD7GQN4"/>
<evidence type="ECO:0000313" key="1">
    <source>
        <dbReference type="EMBL" id="KAJ7700369.1"/>
    </source>
</evidence>
<name>A0AAD7GQN4_MYCRO</name>
<gene>
    <name evidence="1" type="ORF">B0H17DRAFT_904211</name>
</gene>
<accession>A0AAD7GQN4</accession>
<protein>
    <submittedName>
        <fullName evidence="1">Uncharacterized protein</fullName>
    </submittedName>
</protein>
<dbReference type="Proteomes" id="UP001221757">
    <property type="component" value="Unassembled WGS sequence"/>
</dbReference>
<comment type="caution">
    <text evidence="1">The sequence shown here is derived from an EMBL/GenBank/DDBJ whole genome shotgun (WGS) entry which is preliminary data.</text>
</comment>
<proteinExistence type="predicted"/>
<reference evidence="1" key="1">
    <citation type="submission" date="2023-03" db="EMBL/GenBank/DDBJ databases">
        <title>Massive genome expansion in bonnet fungi (Mycena s.s.) driven by repeated elements and novel gene families across ecological guilds.</title>
        <authorList>
            <consortium name="Lawrence Berkeley National Laboratory"/>
            <person name="Harder C.B."/>
            <person name="Miyauchi S."/>
            <person name="Viragh M."/>
            <person name="Kuo A."/>
            <person name="Thoen E."/>
            <person name="Andreopoulos B."/>
            <person name="Lu D."/>
            <person name="Skrede I."/>
            <person name="Drula E."/>
            <person name="Henrissat B."/>
            <person name="Morin E."/>
            <person name="Kohler A."/>
            <person name="Barry K."/>
            <person name="LaButti K."/>
            <person name="Morin E."/>
            <person name="Salamov A."/>
            <person name="Lipzen A."/>
            <person name="Mereny Z."/>
            <person name="Hegedus B."/>
            <person name="Baldrian P."/>
            <person name="Stursova M."/>
            <person name="Weitz H."/>
            <person name="Taylor A."/>
            <person name="Grigoriev I.V."/>
            <person name="Nagy L.G."/>
            <person name="Martin F."/>
            <person name="Kauserud H."/>
        </authorList>
    </citation>
    <scope>NUCLEOTIDE SEQUENCE</scope>
    <source>
        <strain evidence="1">CBHHK067</strain>
    </source>
</reference>
<keyword evidence="2" id="KW-1185">Reference proteome</keyword>
<sequence>SWKIPEMSLKLVALILEHYAIQRSLFPPCGANASTTNGGGKPKVTAQWDLAVLLLEDIP</sequence>
<feature type="non-terminal residue" evidence="1">
    <location>
        <position position="59"/>
    </location>
</feature>
<feature type="non-terminal residue" evidence="1">
    <location>
        <position position="1"/>
    </location>
</feature>